<keyword evidence="1" id="KW-1133">Transmembrane helix</keyword>
<organism evidence="2 3">
    <name type="scientific">Trifolium subterraneum</name>
    <name type="common">Subterranean clover</name>
    <dbReference type="NCBI Taxonomy" id="3900"/>
    <lineage>
        <taxon>Eukaryota</taxon>
        <taxon>Viridiplantae</taxon>
        <taxon>Streptophyta</taxon>
        <taxon>Embryophyta</taxon>
        <taxon>Tracheophyta</taxon>
        <taxon>Spermatophyta</taxon>
        <taxon>Magnoliopsida</taxon>
        <taxon>eudicotyledons</taxon>
        <taxon>Gunneridae</taxon>
        <taxon>Pentapetalae</taxon>
        <taxon>rosids</taxon>
        <taxon>fabids</taxon>
        <taxon>Fabales</taxon>
        <taxon>Fabaceae</taxon>
        <taxon>Papilionoideae</taxon>
        <taxon>50 kb inversion clade</taxon>
        <taxon>NPAAA clade</taxon>
        <taxon>Hologalegina</taxon>
        <taxon>IRL clade</taxon>
        <taxon>Trifolieae</taxon>
        <taxon>Trifolium</taxon>
    </lineage>
</organism>
<feature type="transmembrane region" description="Helical" evidence="1">
    <location>
        <begin position="12"/>
        <end position="34"/>
    </location>
</feature>
<dbReference type="EMBL" id="DF974557">
    <property type="protein sequence ID" value="GAU49395.1"/>
    <property type="molecule type" value="Genomic_DNA"/>
</dbReference>
<dbReference type="Proteomes" id="UP000242715">
    <property type="component" value="Unassembled WGS sequence"/>
</dbReference>
<keyword evidence="1" id="KW-0472">Membrane</keyword>
<accession>A0A2Z6PHF9</accession>
<evidence type="ECO:0000313" key="3">
    <source>
        <dbReference type="Proteomes" id="UP000242715"/>
    </source>
</evidence>
<keyword evidence="3" id="KW-1185">Reference proteome</keyword>
<dbReference type="AlphaFoldDB" id="A0A2Z6PHF9"/>
<evidence type="ECO:0000256" key="1">
    <source>
        <dbReference type="SAM" id="Phobius"/>
    </source>
</evidence>
<protein>
    <submittedName>
        <fullName evidence="2">Uncharacterized protein</fullName>
    </submittedName>
</protein>
<proteinExistence type="predicted"/>
<dbReference type="OrthoDB" id="1470350at2759"/>
<name>A0A2Z6PHF9_TRISU</name>
<keyword evidence="1" id="KW-0812">Transmembrane</keyword>
<sequence>MEELVFPTATTIIIWIVTVILAVIPWYLLNKLWLKPKRFEKLMRSQGLQGDPYKLSLLRDNSKQIYMMMLQQEAKSKSIGLSKQAAPSIFSPLHQTVDKYGTYSFL</sequence>
<gene>
    <name evidence="2" type="ORF">TSUD_366890</name>
</gene>
<evidence type="ECO:0000313" key="2">
    <source>
        <dbReference type="EMBL" id="GAU49395.1"/>
    </source>
</evidence>
<reference evidence="3" key="1">
    <citation type="journal article" date="2017" name="Front. Plant Sci.">
        <title>Climate Clever Clovers: New Paradigm to Reduce the Environmental Footprint of Ruminants by Breeding Low Methanogenic Forages Utilizing Haplotype Variation.</title>
        <authorList>
            <person name="Kaur P."/>
            <person name="Appels R."/>
            <person name="Bayer P.E."/>
            <person name="Keeble-Gagnere G."/>
            <person name="Wang J."/>
            <person name="Hirakawa H."/>
            <person name="Shirasawa K."/>
            <person name="Vercoe P."/>
            <person name="Stefanova K."/>
            <person name="Durmic Z."/>
            <person name="Nichols P."/>
            <person name="Revell C."/>
            <person name="Isobe S.N."/>
            <person name="Edwards D."/>
            <person name="Erskine W."/>
        </authorList>
    </citation>
    <scope>NUCLEOTIDE SEQUENCE [LARGE SCALE GENOMIC DNA]</scope>
    <source>
        <strain evidence="3">cv. Daliak</strain>
    </source>
</reference>